<evidence type="ECO:0000313" key="5">
    <source>
        <dbReference type="EMBL" id="ATE78152.1"/>
    </source>
</evidence>
<dbReference type="Pfam" id="PF12625">
    <property type="entry name" value="Arabinose_bd"/>
    <property type="match status" value="1"/>
</dbReference>
<dbReference type="GO" id="GO:0000976">
    <property type="term" value="F:transcription cis-regulatory region binding"/>
    <property type="evidence" value="ECO:0007669"/>
    <property type="project" value="TreeGrafter"/>
</dbReference>
<gene>
    <name evidence="5" type="ORF">CNN82_17575</name>
</gene>
<evidence type="ECO:0000313" key="6">
    <source>
        <dbReference type="Proteomes" id="UP000218385"/>
    </source>
</evidence>
<dbReference type="InterPro" id="IPR018060">
    <property type="entry name" value="HTH_AraC"/>
</dbReference>
<dbReference type="InterPro" id="IPR009057">
    <property type="entry name" value="Homeodomain-like_sf"/>
</dbReference>
<accession>A0AB33ECF6</accession>
<dbReference type="Pfam" id="PF12833">
    <property type="entry name" value="HTH_18"/>
    <property type="match status" value="1"/>
</dbReference>
<evidence type="ECO:0000256" key="1">
    <source>
        <dbReference type="ARBA" id="ARBA00023015"/>
    </source>
</evidence>
<dbReference type="GO" id="GO:0005829">
    <property type="term" value="C:cytosol"/>
    <property type="evidence" value="ECO:0007669"/>
    <property type="project" value="TreeGrafter"/>
</dbReference>
<protein>
    <submittedName>
        <fullName evidence="5">AraC family transcriptional regulator</fullName>
    </submittedName>
</protein>
<dbReference type="Gene3D" id="1.10.10.60">
    <property type="entry name" value="Homeodomain-like"/>
    <property type="match status" value="1"/>
</dbReference>
<name>A0AB33ECF6_9PSED</name>
<keyword evidence="3" id="KW-0804">Transcription</keyword>
<evidence type="ECO:0000256" key="2">
    <source>
        <dbReference type="ARBA" id="ARBA00023125"/>
    </source>
</evidence>
<dbReference type="PANTHER" id="PTHR47894:SF1">
    <property type="entry name" value="HTH-TYPE TRANSCRIPTIONAL REGULATOR VQSM"/>
    <property type="match status" value="1"/>
</dbReference>
<dbReference type="SMART" id="SM00342">
    <property type="entry name" value="HTH_ARAC"/>
    <property type="match status" value="1"/>
</dbReference>
<dbReference type="RefSeq" id="WP_096480440.1">
    <property type="nucleotide sequence ID" value="NZ_CP023466.1"/>
</dbReference>
<keyword evidence="2" id="KW-0238">DNA-binding</keyword>
<evidence type="ECO:0000256" key="3">
    <source>
        <dbReference type="ARBA" id="ARBA00023163"/>
    </source>
</evidence>
<feature type="domain" description="HTH araC/xylS-type" evidence="4">
    <location>
        <begin position="256"/>
        <end position="335"/>
    </location>
</feature>
<reference evidence="5 6" key="1">
    <citation type="submission" date="2017-09" db="EMBL/GenBank/DDBJ databases">
        <title>Complete Genome sequence of Lysobacter capsici KNU-15.</title>
        <authorList>
            <person name="Kim M.-C."/>
            <person name="Yi H."/>
            <person name="Lee D.-W."/>
            <person name="Shin J.-H."/>
        </authorList>
    </citation>
    <scope>NUCLEOTIDE SEQUENCE [LARGE SCALE GENOMIC DNA]</scope>
    <source>
        <strain evidence="5 6">KNU-15</strain>
    </source>
</reference>
<dbReference type="SUPFAM" id="SSF46689">
    <property type="entry name" value="Homeodomain-like"/>
    <property type="match status" value="1"/>
</dbReference>
<organism evidence="5 6">
    <name type="scientific">Pseudomonas frederiksbergensis</name>
    <dbReference type="NCBI Taxonomy" id="104087"/>
    <lineage>
        <taxon>Bacteria</taxon>
        <taxon>Pseudomonadati</taxon>
        <taxon>Pseudomonadota</taxon>
        <taxon>Gammaproteobacteria</taxon>
        <taxon>Pseudomonadales</taxon>
        <taxon>Pseudomonadaceae</taxon>
        <taxon>Pseudomonas</taxon>
    </lineage>
</organism>
<dbReference type="GO" id="GO:0003700">
    <property type="term" value="F:DNA-binding transcription factor activity"/>
    <property type="evidence" value="ECO:0007669"/>
    <property type="project" value="InterPro"/>
</dbReference>
<evidence type="ECO:0000259" key="4">
    <source>
        <dbReference type="PROSITE" id="PS01124"/>
    </source>
</evidence>
<dbReference type="AlphaFoldDB" id="A0AB33ECF6"/>
<dbReference type="EMBL" id="CP023466">
    <property type="protein sequence ID" value="ATE78152.1"/>
    <property type="molecule type" value="Genomic_DNA"/>
</dbReference>
<dbReference type="InterPro" id="IPR032687">
    <property type="entry name" value="AraC-type_N"/>
</dbReference>
<dbReference type="Proteomes" id="UP000218385">
    <property type="component" value="Chromosome"/>
</dbReference>
<keyword evidence="1" id="KW-0805">Transcription regulation</keyword>
<proteinExistence type="predicted"/>
<sequence>MASHSILGLTYIFNSLRKQGLDVSPLLQRYGLDLEHLAPDARIDRSLELRLICELAGELNQPSVGLSIGNGVGFAGYGPLSLLLLTCDTAQEVLYCGIRYQQLTYLFSEVSFQPGERVSALTLASLPLAEPARRMLIDMQMAGTYKLILDVQASLNMDLYAIQVDLPYPKPAEAQLYEQFYGCPVHFDASIARFWMRNEHLQLRLPSGDRSANALYRRQCDQLLLGLQQEQASGNSADQVRAHLSLFTAGFPTACEVAAALGFSERTLRHQLRSQGTSFRRILEELRFARARQLLESSQLSVEAIAGQLGYAESAAFIHAFQRWSDSTPALYRRQHQLGRAPELPRPCPV</sequence>
<dbReference type="PANTHER" id="PTHR47894">
    <property type="entry name" value="HTH-TYPE TRANSCRIPTIONAL REGULATOR GADX"/>
    <property type="match status" value="1"/>
</dbReference>
<dbReference type="PROSITE" id="PS01124">
    <property type="entry name" value="HTH_ARAC_FAMILY_2"/>
    <property type="match status" value="1"/>
</dbReference>